<organism evidence="2">
    <name type="scientific">Anopheles funestus</name>
    <name type="common">African malaria mosquito</name>
    <dbReference type="NCBI Taxonomy" id="62324"/>
    <lineage>
        <taxon>Eukaryota</taxon>
        <taxon>Metazoa</taxon>
        <taxon>Ecdysozoa</taxon>
        <taxon>Arthropoda</taxon>
        <taxon>Hexapoda</taxon>
        <taxon>Insecta</taxon>
        <taxon>Pterygota</taxon>
        <taxon>Neoptera</taxon>
        <taxon>Endopterygota</taxon>
        <taxon>Diptera</taxon>
        <taxon>Nematocera</taxon>
        <taxon>Culicoidea</taxon>
        <taxon>Culicidae</taxon>
        <taxon>Anophelinae</taxon>
        <taxon>Anopheles</taxon>
    </lineage>
</organism>
<dbReference type="VEuPathDB" id="VectorBase:AFUN019410"/>
<keyword evidence="1" id="KW-0472">Membrane</keyword>
<dbReference type="EnsemblMetazoa" id="AFUN019410-RA">
    <property type="protein sequence ID" value="AFUN019410-PA"/>
    <property type="gene ID" value="AFUN019410"/>
</dbReference>
<sequence length="161" mass="18637">MSECVLFVPLLHAGCCYARYQNKLFLAWQDEIRSITVTRTADSYGVRNRRRILRISAIFSPITRRPYRTEHQSRNQYFQRNVGRTASVKMSMAALSRMFQMIKGSPVAVVGGTILISGSVIYAYRSVYRPFATRRERAESEAMANYIFQMEQSRRQTTDNS</sequence>
<accession>A0A4Y0BKM0</accession>
<protein>
    <submittedName>
        <fullName evidence="2">Uncharacterized protein</fullName>
    </submittedName>
</protein>
<proteinExistence type="predicted"/>
<reference evidence="2" key="1">
    <citation type="submission" date="2020-05" db="UniProtKB">
        <authorList>
            <consortium name="EnsemblMetazoa"/>
        </authorList>
    </citation>
    <scope>IDENTIFICATION</scope>
    <source>
        <strain evidence="2">FUMOZ</strain>
    </source>
</reference>
<dbReference type="AlphaFoldDB" id="A0A4Y0BKM0"/>
<feature type="transmembrane region" description="Helical" evidence="1">
    <location>
        <begin position="105"/>
        <end position="124"/>
    </location>
</feature>
<keyword evidence="1" id="KW-0812">Transmembrane</keyword>
<evidence type="ECO:0000313" key="2">
    <source>
        <dbReference type="EnsemblMetazoa" id="AFUN019410-PA"/>
    </source>
</evidence>
<keyword evidence="1" id="KW-1133">Transmembrane helix</keyword>
<name>A0A4Y0BKM0_ANOFN</name>
<evidence type="ECO:0000256" key="1">
    <source>
        <dbReference type="SAM" id="Phobius"/>
    </source>
</evidence>